<evidence type="ECO:0000313" key="1">
    <source>
        <dbReference type="EMBL" id="CAB4720187.1"/>
    </source>
</evidence>
<proteinExistence type="predicted"/>
<dbReference type="AlphaFoldDB" id="A0A6J6R8N4"/>
<reference evidence="1" key="1">
    <citation type="submission" date="2020-05" db="EMBL/GenBank/DDBJ databases">
        <authorList>
            <person name="Chiriac C."/>
            <person name="Salcher M."/>
            <person name="Ghai R."/>
            <person name="Kavagutti S V."/>
        </authorList>
    </citation>
    <scope>NUCLEOTIDE SEQUENCE</scope>
</reference>
<accession>A0A6J6R8N4</accession>
<sequence>MASDQQPVGLPIRGPLATQFAQEQVSENTSALDGTRYQARNKVDRAAVL</sequence>
<dbReference type="EMBL" id="CAEZXY010000100">
    <property type="protein sequence ID" value="CAB4720187.1"/>
    <property type="molecule type" value="Genomic_DNA"/>
</dbReference>
<name>A0A6J6R8N4_9ZZZZ</name>
<protein>
    <submittedName>
        <fullName evidence="1">Unannotated protein</fullName>
    </submittedName>
</protein>
<organism evidence="1">
    <name type="scientific">freshwater metagenome</name>
    <dbReference type="NCBI Taxonomy" id="449393"/>
    <lineage>
        <taxon>unclassified sequences</taxon>
        <taxon>metagenomes</taxon>
        <taxon>ecological metagenomes</taxon>
    </lineage>
</organism>
<gene>
    <name evidence="1" type="ORF">UFOPK2624_01651</name>
</gene>